<evidence type="ECO:0000259" key="4">
    <source>
        <dbReference type="PROSITE" id="PS50043"/>
    </source>
</evidence>
<evidence type="ECO:0000256" key="1">
    <source>
        <dbReference type="ARBA" id="ARBA00023015"/>
    </source>
</evidence>
<dbReference type="GO" id="GO:0003677">
    <property type="term" value="F:DNA binding"/>
    <property type="evidence" value="ECO:0007669"/>
    <property type="project" value="UniProtKB-KW"/>
</dbReference>
<dbReference type="GO" id="GO:0006355">
    <property type="term" value="P:regulation of DNA-templated transcription"/>
    <property type="evidence" value="ECO:0007669"/>
    <property type="project" value="InterPro"/>
</dbReference>
<keyword evidence="6" id="KW-1185">Reference proteome</keyword>
<accession>A0A841EBX0</accession>
<dbReference type="PROSITE" id="PS50043">
    <property type="entry name" value="HTH_LUXR_2"/>
    <property type="match status" value="1"/>
</dbReference>
<dbReference type="Gene3D" id="3.30.450.40">
    <property type="match status" value="1"/>
</dbReference>
<dbReference type="Gene3D" id="1.10.10.10">
    <property type="entry name" value="Winged helix-like DNA-binding domain superfamily/Winged helix DNA-binding domain"/>
    <property type="match status" value="1"/>
</dbReference>
<dbReference type="PRINTS" id="PR00038">
    <property type="entry name" value="HTHLUXR"/>
</dbReference>
<organism evidence="5 6">
    <name type="scientific">Streptomonospora salina</name>
    <dbReference type="NCBI Taxonomy" id="104205"/>
    <lineage>
        <taxon>Bacteria</taxon>
        <taxon>Bacillati</taxon>
        <taxon>Actinomycetota</taxon>
        <taxon>Actinomycetes</taxon>
        <taxon>Streptosporangiales</taxon>
        <taxon>Nocardiopsidaceae</taxon>
        <taxon>Streptomonospora</taxon>
    </lineage>
</organism>
<dbReference type="RefSeq" id="WP_184633282.1">
    <property type="nucleotide sequence ID" value="NZ_BAABKT010000003.1"/>
</dbReference>
<evidence type="ECO:0000256" key="2">
    <source>
        <dbReference type="ARBA" id="ARBA00023125"/>
    </source>
</evidence>
<gene>
    <name evidence="5" type="ORF">HNR25_000692</name>
</gene>
<dbReference type="Pfam" id="PF01590">
    <property type="entry name" value="GAF"/>
    <property type="match status" value="1"/>
</dbReference>
<proteinExistence type="predicted"/>
<dbReference type="SUPFAM" id="SSF55781">
    <property type="entry name" value="GAF domain-like"/>
    <property type="match status" value="1"/>
</dbReference>
<evidence type="ECO:0000313" key="6">
    <source>
        <dbReference type="Proteomes" id="UP000578077"/>
    </source>
</evidence>
<dbReference type="AlphaFoldDB" id="A0A841EBX0"/>
<protein>
    <submittedName>
        <fullName evidence="5">DNA-binding CsgD family transcriptional regulator/PAS domain-containing protein</fullName>
    </submittedName>
</protein>
<evidence type="ECO:0000256" key="3">
    <source>
        <dbReference type="ARBA" id="ARBA00023163"/>
    </source>
</evidence>
<dbReference type="Pfam" id="PF00196">
    <property type="entry name" value="GerE"/>
    <property type="match status" value="1"/>
</dbReference>
<feature type="domain" description="HTH luxR-type" evidence="4">
    <location>
        <begin position="287"/>
        <end position="352"/>
    </location>
</feature>
<evidence type="ECO:0000313" key="5">
    <source>
        <dbReference type="EMBL" id="MBB5996941.1"/>
    </source>
</evidence>
<dbReference type="SUPFAM" id="SSF46894">
    <property type="entry name" value="C-terminal effector domain of the bipartite response regulators"/>
    <property type="match status" value="1"/>
</dbReference>
<name>A0A841EBX0_9ACTN</name>
<keyword evidence="3" id="KW-0804">Transcription</keyword>
<dbReference type="InterPro" id="IPR036388">
    <property type="entry name" value="WH-like_DNA-bd_sf"/>
</dbReference>
<keyword evidence="2 5" id="KW-0238">DNA-binding</keyword>
<dbReference type="InterPro" id="IPR000792">
    <property type="entry name" value="Tscrpt_reg_LuxR_C"/>
</dbReference>
<dbReference type="PANTHER" id="PTHR44688">
    <property type="entry name" value="DNA-BINDING TRANSCRIPTIONAL ACTIVATOR DEVR_DOSR"/>
    <property type="match status" value="1"/>
</dbReference>
<dbReference type="InterPro" id="IPR029016">
    <property type="entry name" value="GAF-like_dom_sf"/>
</dbReference>
<dbReference type="Proteomes" id="UP000578077">
    <property type="component" value="Unassembled WGS sequence"/>
</dbReference>
<sequence length="360" mass="39376">MSGKVDLTDNGFFKFARELNDTQTIDDVRDVYFATVEEVLPADGIGFYRFAADTDPPLERSSTLSDVFMHTYEEQGRRDDPVLEAVLAHGLPADSHVMLSSLRWHSSAARSILLSEGLSFSLEAPITESGSVVGTINFARATGGRPFREEDLSLARLISEHLSLAIERIRRASGLVEDAYLVHGALDRFPHGVVVSDIHGKKLFANRSAKRIMGFLHGASGNYGPVNLESLVDGAIAEFSESGGQTGTTNVCDDASGRKIIVRSYRDSVKGSVVSLLYEVVDDESAELPAWGVLSPREQEIAALVSQGLTTKYIAQKAFVSENTVKQHLKRIFAKTSVHNRAELVQLIWSSRERSPVPGE</sequence>
<comment type="caution">
    <text evidence="5">The sequence shown here is derived from an EMBL/GenBank/DDBJ whole genome shotgun (WGS) entry which is preliminary data.</text>
</comment>
<dbReference type="InterPro" id="IPR003018">
    <property type="entry name" value="GAF"/>
</dbReference>
<reference evidence="5 6" key="1">
    <citation type="submission" date="2020-08" db="EMBL/GenBank/DDBJ databases">
        <title>Sequencing the genomes of 1000 actinobacteria strains.</title>
        <authorList>
            <person name="Klenk H.-P."/>
        </authorList>
    </citation>
    <scope>NUCLEOTIDE SEQUENCE [LARGE SCALE GENOMIC DNA]</scope>
    <source>
        <strain evidence="5 6">DSM 44593</strain>
    </source>
</reference>
<dbReference type="PANTHER" id="PTHR44688:SF16">
    <property type="entry name" value="DNA-BINDING TRANSCRIPTIONAL ACTIVATOR DEVR_DOSR"/>
    <property type="match status" value="1"/>
</dbReference>
<dbReference type="EMBL" id="JACHLY010000001">
    <property type="protein sequence ID" value="MBB5996941.1"/>
    <property type="molecule type" value="Genomic_DNA"/>
</dbReference>
<dbReference type="CDD" id="cd06170">
    <property type="entry name" value="LuxR_C_like"/>
    <property type="match status" value="1"/>
</dbReference>
<dbReference type="InterPro" id="IPR016032">
    <property type="entry name" value="Sig_transdc_resp-reg_C-effctor"/>
</dbReference>
<dbReference type="SMART" id="SM00421">
    <property type="entry name" value="HTH_LUXR"/>
    <property type="match status" value="1"/>
</dbReference>
<keyword evidence="1" id="KW-0805">Transcription regulation</keyword>